<feature type="domain" description="Reverse transcriptase" evidence="1">
    <location>
        <begin position="458"/>
        <end position="769"/>
    </location>
</feature>
<dbReference type="InterPro" id="IPR005135">
    <property type="entry name" value="Endo/exonuclease/phosphatase"/>
</dbReference>
<organism evidence="2 3">
    <name type="scientific">Lithocarpus litseifolius</name>
    <dbReference type="NCBI Taxonomy" id="425828"/>
    <lineage>
        <taxon>Eukaryota</taxon>
        <taxon>Viridiplantae</taxon>
        <taxon>Streptophyta</taxon>
        <taxon>Embryophyta</taxon>
        <taxon>Tracheophyta</taxon>
        <taxon>Spermatophyta</taxon>
        <taxon>Magnoliopsida</taxon>
        <taxon>eudicotyledons</taxon>
        <taxon>Gunneridae</taxon>
        <taxon>Pentapetalae</taxon>
        <taxon>rosids</taxon>
        <taxon>fabids</taxon>
        <taxon>Fagales</taxon>
        <taxon>Fagaceae</taxon>
        <taxon>Lithocarpus</taxon>
    </lineage>
</organism>
<reference evidence="2 3" key="1">
    <citation type="submission" date="2024-01" db="EMBL/GenBank/DDBJ databases">
        <title>A telomere-to-telomere, gap-free genome of sweet tea (Lithocarpus litseifolius).</title>
        <authorList>
            <person name="Zhou J."/>
        </authorList>
    </citation>
    <scope>NUCLEOTIDE SEQUENCE [LARGE SCALE GENOMIC DNA]</scope>
    <source>
        <strain evidence="2">Zhou-2022a</strain>
        <tissue evidence="2">Leaf</tissue>
    </source>
</reference>
<dbReference type="PANTHER" id="PTHR33116">
    <property type="entry name" value="REVERSE TRANSCRIPTASE ZINC-BINDING DOMAIN-CONTAINING PROTEIN-RELATED-RELATED"/>
    <property type="match status" value="1"/>
</dbReference>
<dbReference type="InterPro" id="IPR000477">
    <property type="entry name" value="RT_dom"/>
</dbReference>
<dbReference type="SUPFAM" id="SSF56219">
    <property type="entry name" value="DNase I-like"/>
    <property type="match status" value="1"/>
</dbReference>
<accession>A0AAW2D6J2</accession>
<dbReference type="GO" id="GO:0003824">
    <property type="term" value="F:catalytic activity"/>
    <property type="evidence" value="ECO:0007669"/>
    <property type="project" value="InterPro"/>
</dbReference>
<name>A0AAW2D6J2_9ROSI</name>
<proteinExistence type="predicted"/>
<dbReference type="EMBL" id="JAZDWU010000004">
    <property type="protein sequence ID" value="KAL0004281.1"/>
    <property type="molecule type" value="Genomic_DNA"/>
</dbReference>
<dbReference type="Pfam" id="PF00078">
    <property type="entry name" value="RVT_1"/>
    <property type="match status" value="1"/>
</dbReference>
<gene>
    <name evidence="2" type="ORF">SO802_011842</name>
</gene>
<comment type="caution">
    <text evidence="2">The sequence shown here is derived from an EMBL/GenBank/DDBJ whole genome shotgun (WGS) entry which is preliminary data.</text>
</comment>
<evidence type="ECO:0000313" key="3">
    <source>
        <dbReference type="Proteomes" id="UP001459277"/>
    </source>
</evidence>
<sequence>MVRRWKPKIVFLMETKSKAKRMEKIKNRIGFANGLIVPSRGRSGGVAMLWTRDVFLDISSYSGNHIDAVVRDLESNLLWRITGFYGYPETHRRYESWRLLAFLHNQFQLPWLCIGDFNEILSINEKQGGITRSQQQMEGFRNIVNFCGFRDLGYRGADFTWCNMQDEENRIQLRLDRALANTDWIEKFEGMRVYHLVDSTSDHCVFLLTNSHPQRVSKNKRFHFEALWTNNEDCRNIIESSWGMGVDLSTPEGMMENLKRCASDLSNWSSSVYGHIPKKIQSKRKALSALTLQDRNGERSTEIRNLRRELNGLLEDEELYWGQRAKAHWLKEGDRNTKFFHAHASERRKQNTILGLWVEQGRWCEEKDAISQVVVTYFENIYSTSFPTGIEDVVGAIPTKVSEDMNADLSRAFTREEVATALKQIHPTKAPGPDGMSAIFYQKYWSIVGNNVTDMVLNVFNNNLPMTEINKTIISLIPKTSSLKKMTDFRPISLCNVIYKLISKTLANRLKILLPHIISENQSAFTSKRLITDNLLVAFELMNYLNHKTAGKEGYMAIKLDMSKAFDRVEWGFIKRIMEKLGFCSNWVSLIMQCITSVSYSVQINGVTYGNIIPSRGLRQGDPLSPSLFLLCAEGLSAIIHDAARNLSLTGISVSRNCPSITHLFFADDSILFCKANTGECQELKRILQRYETASGQKINTDKSSVFFSPNTHQDTKETILAILGPMQDSRHSKYLGLPSLIERSKNQVFSLLKERVGQKLAGWKGKLLSMGGKEILIKAVAQAIPTYTMSCFQLPRGLCEDLESMMRKFWWGQKHQETKMAWVGWKQMCFPKSLGGLGFRNLQAFNLAMLAKQAWRILTNPTSLLARVLKARDILCATLGTNPSYSWQSIFNSLEVIRKGTRWCVGNGKKIHIWDDKWLPTPTTYKVITSPNNLLTFPMVSSLIDPSTKWWRADTINATFLPFEAETILRIPLSRSLLDDKLIWMGNRRGVFTVKSAYHIAHCLVENKDVGGSSMGDPFKPLWKRLWLLNLPSKIKIFAWRACVNRLPSKEKMCSRGINTSSECPLCNKEIEFTHHALLHCKFAIQVWSHWPEGLQLIQRNFWSFPDLAMFILTHKTSQDLELFFSVAWAIWYNRNRTIHEGLSASPTQIWQMASCSLEEFSAAAITDLSSPRPALSNHWSPPPPSVFKINVDGASSDLDGTSNIGVIIRDCKGEVIAALCKPLQSH</sequence>
<protein>
    <recommendedName>
        <fullName evidence="1">Reverse transcriptase domain-containing protein</fullName>
    </recommendedName>
</protein>
<keyword evidence="3" id="KW-1185">Reference proteome</keyword>
<dbReference type="PROSITE" id="PS50878">
    <property type="entry name" value="RT_POL"/>
    <property type="match status" value="1"/>
</dbReference>
<dbReference type="InterPro" id="IPR036691">
    <property type="entry name" value="Endo/exonu/phosph_ase_sf"/>
</dbReference>
<evidence type="ECO:0000313" key="2">
    <source>
        <dbReference type="EMBL" id="KAL0004281.1"/>
    </source>
</evidence>
<dbReference type="InterPro" id="IPR026960">
    <property type="entry name" value="RVT-Znf"/>
</dbReference>
<dbReference type="PANTHER" id="PTHR33116:SF86">
    <property type="entry name" value="REVERSE TRANSCRIPTASE DOMAIN-CONTAINING PROTEIN"/>
    <property type="match status" value="1"/>
</dbReference>
<dbReference type="Pfam" id="PF13966">
    <property type="entry name" value="zf-RVT"/>
    <property type="match status" value="1"/>
</dbReference>
<evidence type="ECO:0000259" key="1">
    <source>
        <dbReference type="PROSITE" id="PS50878"/>
    </source>
</evidence>
<dbReference type="CDD" id="cd01650">
    <property type="entry name" value="RT_nLTR_like"/>
    <property type="match status" value="1"/>
</dbReference>
<dbReference type="SUPFAM" id="SSF56672">
    <property type="entry name" value="DNA/RNA polymerases"/>
    <property type="match status" value="1"/>
</dbReference>
<dbReference type="InterPro" id="IPR043502">
    <property type="entry name" value="DNA/RNA_pol_sf"/>
</dbReference>
<dbReference type="AlphaFoldDB" id="A0AAW2D6J2"/>
<dbReference type="Gene3D" id="3.60.10.10">
    <property type="entry name" value="Endonuclease/exonuclease/phosphatase"/>
    <property type="match status" value="1"/>
</dbReference>
<dbReference type="Pfam" id="PF03372">
    <property type="entry name" value="Exo_endo_phos"/>
    <property type="match status" value="1"/>
</dbReference>
<dbReference type="Proteomes" id="UP001459277">
    <property type="component" value="Unassembled WGS sequence"/>
</dbReference>